<reference evidence="2 3" key="1">
    <citation type="submission" date="2018-04" db="EMBL/GenBank/DDBJ databases">
        <authorList>
            <person name="Eckel V.P."/>
            <person name="Vogel R.F."/>
        </authorList>
    </citation>
    <scope>NUCLEOTIDE SEQUENCE [LARGE SCALE GENOMIC DNA]</scope>
    <source>
        <strain evidence="3">TMW 2.1764</strain>
    </source>
</reference>
<evidence type="ECO:0000259" key="1">
    <source>
        <dbReference type="Pfam" id="PF00881"/>
    </source>
</evidence>
<keyword evidence="3" id="KW-1185">Reference proteome</keyword>
<dbReference type="AlphaFoldDB" id="A0A5N6S7H4"/>
<proteinExistence type="predicted"/>
<comment type="caution">
    <text evidence="2">The sequence shown here is derived from an EMBL/GenBank/DDBJ whole genome shotgun (WGS) entry which is preliminary data.</text>
</comment>
<dbReference type="PANTHER" id="PTHR43745:SF2">
    <property type="entry name" value="NITROREDUCTASE MJ1384-RELATED"/>
    <property type="match status" value="1"/>
</dbReference>
<dbReference type="SUPFAM" id="SSF55469">
    <property type="entry name" value="FMN-dependent nitroreductase-like"/>
    <property type="match status" value="1"/>
</dbReference>
<dbReference type="InterPro" id="IPR029479">
    <property type="entry name" value="Nitroreductase"/>
</dbReference>
<sequence length="269" mass="30373">MAIPNIESIIRAHSDFSMDDPAEQYIEATKMHRLTFGIDMPDTHSLHDKPELIKATWRATKQTDGRVITLDDPNVDDDLSQALKSRRTVQRFPTFKAFRDDDISQLCWSADGVSGSLVEEKGHWGRTAPSGGALYPRDVYLIFPKADAAHAGSWHYNPYEQRLEHVDDATLDEVFSDSWQQRAVANASVCFVVAGVFWRNRFKYNLRGTRFALIESGMVTQNLLLAAQRQHWASMPFGGYYDDELCHALHLDGLNESPLSVVFIGARGQ</sequence>
<accession>A0A5N6S7H4</accession>
<dbReference type="Proteomes" id="UP000325415">
    <property type="component" value="Unassembled WGS sequence"/>
</dbReference>
<dbReference type="InterPro" id="IPR020051">
    <property type="entry name" value="SagB-type_dehydrogenase"/>
</dbReference>
<dbReference type="Pfam" id="PF00881">
    <property type="entry name" value="Nitroreductase"/>
    <property type="match status" value="1"/>
</dbReference>
<dbReference type="CDD" id="cd02142">
    <property type="entry name" value="McbC_SagB-like_oxidoreductase"/>
    <property type="match status" value="1"/>
</dbReference>
<dbReference type="PANTHER" id="PTHR43745">
    <property type="entry name" value="NITROREDUCTASE MJ1384-RELATED"/>
    <property type="match status" value="1"/>
</dbReference>
<protein>
    <submittedName>
        <fullName evidence="2">SagB/ThcOx family dehydrogenase</fullName>
    </submittedName>
</protein>
<feature type="domain" description="Nitroreductase" evidence="1">
    <location>
        <begin position="83"/>
        <end position="265"/>
    </location>
</feature>
<evidence type="ECO:0000313" key="2">
    <source>
        <dbReference type="EMBL" id="KAE8130080.1"/>
    </source>
</evidence>
<evidence type="ECO:0000313" key="3">
    <source>
        <dbReference type="Proteomes" id="UP000325415"/>
    </source>
</evidence>
<gene>
    <name evidence="2" type="ORF">DDE84_00355</name>
</gene>
<name>A0A5N6S7H4_9BIFI</name>
<dbReference type="EMBL" id="QDAG01000001">
    <property type="protein sequence ID" value="KAE8130080.1"/>
    <property type="molecule type" value="Genomic_DNA"/>
</dbReference>
<dbReference type="RefSeq" id="WP_152579775.1">
    <property type="nucleotide sequence ID" value="NZ_QLZA01000001.1"/>
</dbReference>
<dbReference type="GO" id="GO:0016491">
    <property type="term" value="F:oxidoreductase activity"/>
    <property type="evidence" value="ECO:0007669"/>
    <property type="project" value="InterPro"/>
</dbReference>
<dbReference type="InterPro" id="IPR052544">
    <property type="entry name" value="Bacteriocin_Proc_Enz"/>
</dbReference>
<dbReference type="InterPro" id="IPR000415">
    <property type="entry name" value="Nitroreductase-like"/>
</dbReference>
<dbReference type="Gene3D" id="3.40.109.10">
    <property type="entry name" value="NADH Oxidase"/>
    <property type="match status" value="1"/>
</dbReference>
<organism evidence="2 3">
    <name type="scientific">Bifidobacterium tibiigranuli</name>
    <dbReference type="NCBI Taxonomy" id="2172043"/>
    <lineage>
        <taxon>Bacteria</taxon>
        <taxon>Bacillati</taxon>
        <taxon>Actinomycetota</taxon>
        <taxon>Actinomycetes</taxon>
        <taxon>Bifidobacteriales</taxon>
        <taxon>Bifidobacteriaceae</taxon>
        <taxon>Bifidobacterium</taxon>
    </lineage>
</organism>
<dbReference type="NCBIfam" id="TIGR03605">
    <property type="entry name" value="antibiot_sagB"/>
    <property type="match status" value="1"/>
</dbReference>